<reference evidence="1" key="1">
    <citation type="submission" date="2020-08" db="EMBL/GenBank/DDBJ databases">
        <title>Multicomponent nature underlies the extraordinary mechanical properties of spider dragline silk.</title>
        <authorList>
            <person name="Kono N."/>
            <person name="Nakamura H."/>
            <person name="Mori M."/>
            <person name="Yoshida Y."/>
            <person name="Ohtoshi R."/>
            <person name="Malay A.D."/>
            <person name="Moran D.A.P."/>
            <person name="Tomita M."/>
            <person name="Numata K."/>
            <person name="Arakawa K."/>
        </authorList>
    </citation>
    <scope>NUCLEOTIDE SEQUENCE</scope>
</reference>
<evidence type="ECO:0000313" key="1">
    <source>
        <dbReference type="EMBL" id="GFX90461.1"/>
    </source>
</evidence>
<comment type="caution">
    <text evidence="1">The sequence shown here is derived from an EMBL/GenBank/DDBJ whole genome shotgun (WGS) entry which is preliminary data.</text>
</comment>
<keyword evidence="2" id="KW-1185">Reference proteome</keyword>
<dbReference type="Proteomes" id="UP000887159">
    <property type="component" value="Unassembled WGS sequence"/>
</dbReference>
<protein>
    <submittedName>
        <fullName evidence="1">Uncharacterized protein</fullName>
    </submittedName>
</protein>
<gene>
    <name evidence="1" type="ORF">TNCV_2073391</name>
</gene>
<sequence>MFSHNCSHDSLRRRTFDSLEAGQAQADGVRWLYKWSSGYGINSKQVELSRGRSLKLTTQHRNMNRISLGIKRTMI</sequence>
<organism evidence="1 2">
    <name type="scientific">Trichonephila clavipes</name>
    <name type="common">Golden silk orbweaver</name>
    <name type="synonym">Nephila clavipes</name>
    <dbReference type="NCBI Taxonomy" id="2585209"/>
    <lineage>
        <taxon>Eukaryota</taxon>
        <taxon>Metazoa</taxon>
        <taxon>Ecdysozoa</taxon>
        <taxon>Arthropoda</taxon>
        <taxon>Chelicerata</taxon>
        <taxon>Arachnida</taxon>
        <taxon>Araneae</taxon>
        <taxon>Araneomorphae</taxon>
        <taxon>Entelegynae</taxon>
        <taxon>Araneoidea</taxon>
        <taxon>Nephilidae</taxon>
        <taxon>Trichonephila</taxon>
    </lineage>
</organism>
<evidence type="ECO:0000313" key="2">
    <source>
        <dbReference type="Proteomes" id="UP000887159"/>
    </source>
</evidence>
<name>A0A8X6R8P4_TRICX</name>
<accession>A0A8X6R8P4</accession>
<dbReference type="EMBL" id="BMAU01021099">
    <property type="protein sequence ID" value="GFX90461.1"/>
    <property type="molecule type" value="Genomic_DNA"/>
</dbReference>
<dbReference type="AlphaFoldDB" id="A0A8X6R8P4"/>
<proteinExistence type="predicted"/>